<organism evidence="4 5">
    <name type="scientific">Heliobacterium modesticaldum (strain ATCC 51547 / Ice1)</name>
    <dbReference type="NCBI Taxonomy" id="498761"/>
    <lineage>
        <taxon>Bacteria</taxon>
        <taxon>Bacillati</taxon>
        <taxon>Bacillota</taxon>
        <taxon>Clostridia</taxon>
        <taxon>Eubacteriales</taxon>
        <taxon>Heliobacteriaceae</taxon>
        <taxon>Heliomicrobium</taxon>
    </lineage>
</organism>
<dbReference type="STRING" id="498761.HM1_2047"/>
<dbReference type="GO" id="GO:0008235">
    <property type="term" value="F:metalloexopeptidase activity"/>
    <property type="evidence" value="ECO:0007669"/>
    <property type="project" value="InterPro"/>
</dbReference>
<keyword evidence="2" id="KW-0812">Transmembrane</keyword>
<evidence type="ECO:0000313" key="5">
    <source>
        <dbReference type="Proteomes" id="UP000008550"/>
    </source>
</evidence>
<dbReference type="KEGG" id="hmo:HM1_2047"/>
<keyword evidence="5" id="KW-1185">Reference proteome</keyword>
<name>B0TGA8_HELMI</name>
<dbReference type="InterPro" id="IPR007484">
    <property type="entry name" value="Peptidase_M28"/>
</dbReference>
<accession>B0TGA8</accession>
<evidence type="ECO:0000313" key="4">
    <source>
        <dbReference type="EMBL" id="ABZ84604.1"/>
    </source>
</evidence>
<sequence length="392" mass="42372">MAIGGNRKKSNPWGDRPPLGSDLLEQLRQERSSATGGARAIGALPESPESAPSPAISRRRMFWGAFAAVTAGLAGFFGSRQLNAEKPVLVESPAVVLPERRLDLGRMRSHVALLAQPDWQGRLAGSRGALQAGEYIAQLWEKWGIEPRGEGGTYFQTFPVPSFSLTNVNGRMRLLPRAGEGGTADNLIGFIPGRDPRLRNKVVALSAHYDHLGAWDGAVYPGANDNASGVAVLLEIACAAVKTPPRCSLAFFLFSGEEGGLLGSKHYAEHPTIPLEDMIGLINLDTVGNGDERDFICWIPEEYPWLSYLDEAGKAAGVRLYPQEHGGHNSDHQPFVDKGVAAITVLSASWLEGNHTPQDGLSLIRPEKLARIAEWSWRAIYNLAETAGRRGG</sequence>
<dbReference type="PANTHER" id="PTHR12147:SF26">
    <property type="entry name" value="PEPTIDASE M28 DOMAIN-CONTAINING PROTEIN"/>
    <property type="match status" value="1"/>
</dbReference>
<dbReference type="eggNOG" id="COG2234">
    <property type="taxonomic scope" value="Bacteria"/>
</dbReference>
<dbReference type="EMBL" id="CP000930">
    <property type="protein sequence ID" value="ABZ84604.1"/>
    <property type="molecule type" value="Genomic_DNA"/>
</dbReference>
<feature type="transmembrane region" description="Helical" evidence="2">
    <location>
        <begin position="61"/>
        <end position="79"/>
    </location>
</feature>
<dbReference type="GO" id="GO:0006508">
    <property type="term" value="P:proteolysis"/>
    <property type="evidence" value="ECO:0007669"/>
    <property type="project" value="InterPro"/>
</dbReference>
<dbReference type="Proteomes" id="UP000008550">
    <property type="component" value="Chromosome"/>
</dbReference>
<dbReference type="PANTHER" id="PTHR12147">
    <property type="entry name" value="METALLOPEPTIDASE M28 FAMILY MEMBER"/>
    <property type="match status" value="1"/>
</dbReference>
<evidence type="ECO:0000259" key="3">
    <source>
        <dbReference type="Pfam" id="PF04389"/>
    </source>
</evidence>
<dbReference type="SUPFAM" id="SSF53187">
    <property type="entry name" value="Zn-dependent exopeptidases"/>
    <property type="match status" value="1"/>
</dbReference>
<dbReference type="AlphaFoldDB" id="B0TGA8"/>
<reference evidence="4 5" key="1">
    <citation type="journal article" date="2008" name="J. Bacteriol.">
        <title>The genome of Heliobacterium modesticaldum, a phototrophic representative of the Firmicutes containing the simplest photosynthetic apparatus.</title>
        <authorList>
            <person name="Sattley W.M."/>
            <person name="Madigan M.T."/>
            <person name="Swingley W.D."/>
            <person name="Cheung P.C."/>
            <person name="Clocksin K.M."/>
            <person name="Conrad A.L."/>
            <person name="Dejesa L.C."/>
            <person name="Honchak B.M."/>
            <person name="Jung D.O."/>
            <person name="Karbach L.E."/>
            <person name="Kurdoglu A."/>
            <person name="Lahiri S."/>
            <person name="Mastrian S.D."/>
            <person name="Page L.E."/>
            <person name="Taylor H.L."/>
            <person name="Wang Z.T."/>
            <person name="Raymond J."/>
            <person name="Chen M."/>
            <person name="Blankenship R.E."/>
            <person name="Touchman J.W."/>
        </authorList>
    </citation>
    <scope>NUCLEOTIDE SEQUENCE [LARGE SCALE GENOMIC DNA]</scope>
    <source>
        <strain evidence="5">ATCC 51547 / Ice1</strain>
    </source>
</reference>
<feature type="compositionally biased region" description="Basic residues" evidence="1">
    <location>
        <begin position="1"/>
        <end position="10"/>
    </location>
</feature>
<dbReference type="Pfam" id="PF04389">
    <property type="entry name" value="Peptidase_M28"/>
    <property type="match status" value="1"/>
</dbReference>
<feature type="domain" description="Peptidase M28" evidence="3">
    <location>
        <begin position="186"/>
        <end position="376"/>
    </location>
</feature>
<evidence type="ECO:0000256" key="1">
    <source>
        <dbReference type="SAM" id="MobiDB-lite"/>
    </source>
</evidence>
<evidence type="ECO:0000256" key="2">
    <source>
        <dbReference type="SAM" id="Phobius"/>
    </source>
</evidence>
<gene>
    <name evidence="4" type="ORF">HM1_2047</name>
</gene>
<dbReference type="Gene3D" id="3.40.630.10">
    <property type="entry name" value="Zn peptidases"/>
    <property type="match status" value="1"/>
</dbReference>
<feature type="region of interest" description="Disordered" evidence="1">
    <location>
        <begin position="1"/>
        <end position="53"/>
    </location>
</feature>
<dbReference type="InterPro" id="IPR045175">
    <property type="entry name" value="M28_fam"/>
</dbReference>
<dbReference type="HOGENOM" id="CLU_703522_0_0_9"/>
<proteinExistence type="predicted"/>
<protein>
    <submittedName>
        <fullName evidence="4">Peptidase m28, putative</fullName>
    </submittedName>
</protein>
<keyword evidence="2" id="KW-0472">Membrane</keyword>
<keyword evidence="2" id="KW-1133">Transmembrane helix</keyword>